<dbReference type="GO" id="GO:0009432">
    <property type="term" value="P:SOS response"/>
    <property type="evidence" value="ECO:0007669"/>
    <property type="project" value="TreeGrafter"/>
</dbReference>
<evidence type="ECO:0000313" key="10">
    <source>
        <dbReference type="EMBL" id="QEN08672.1"/>
    </source>
</evidence>
<dbReference type="RefSeq" id="WP_149486753.1">
    <property type="nucleotide sequence ID" value="NZ_CP036150.1"/>
</dbReference>
<dbReference type="Gene3D" id="3.30.420.10">
    <property type="entry name" value="Ribonuclease H-like superfamily/Ribonuclease H"/>
    <property type="match status" value="1"/>
</dbReference>
<evidence type="ECO:0000256" key="2">
    <source>
        <dbReference type="ARBA" id="ARBA00022679"/>
    </source>
</evidence>
<dbReference type="InterPro" id="IPR050240">
    <property type="entry name" value="DNA_pol_type-B"/>
</dbReference>
<keyword evidence="7" id="KW-0235">DNA replication</keyword>
<dbReference type="KEGG" id="ock:EXM22_11985"/>
<organism evidence="10 11">
    <name type="scientific">Oceanispirochaeta crateris</name>
    <dbReference type="NCBI Taxonomy" id="2518645"/>
    <lineage>
        <taxon>Bacteria</taxon>
        <taxon>Pseudomonadati</taxon>
        <taxon>Spirochaetota</taxon>
        <taxon>Spirochaetia</taxon>
        <taxon>Spirochaetales</taxon>
        <taxon>Spirochaetaceae</taxon>
        <taxon>Oceanispirochaeta</taxon>
    </lineage>
</organism>
<dbReference type="GO" id="GO:0003677">
    <property type="term" value="F:DNA binding"/>
    <property type="evidence" value="ECO:0007669"/>
    <property type="project" value="UniProtKB-KW"/>
</dbReference>
<name>A0A5C1QRG7_9SPIO</name>
<evidence type="ECO:0000256" key="5">
    <source>
        <dbReference type="ARBA" id="ARBA00023125"/>
    </source>
</evidence>
<dbReference type="Proteomes" id="UP000324209">
    <property type="component" value="Chromosome"/>
</dbReference>
<dbReference type="GO" id="GO:0045004">
    <property type="term" value="P:DNA replication proofreading"/>
    <property type="evidence" value="ECO:0007669"/>
    <property type="project" value="TreeGrafter"/>
</dbReference>
<dbReference type="InterPro" id="IPR036397">
    <property type="entry name" value="RNaseH_sf"/>
</dbReference>
<dbReference type="InterPro" id="IPR006133">
    <property type="entry name" value="DNA-dir_DNA_pol_B_exonuc"/>
</dbReference>
<accession>A0A5C1QRG7</accession>
<dbReference type="Gene3D" id="3.90.1600.10">
    <property type="entry name" value="Palm domain of DNA polymerase"/>
    <property type="match status" value="2"/>
</dbReference>
<dbReference type="SMART" id="SM00486">
    <property type="entry name" value="POLBc"/>
    <property type="match status" value="1"/>
</dbReference>
<keyword evidence="2 7" id="KW-0808">Transferase</keyword>
<evidence type="ECO:0000256" key="3">
    <source>
        <dbReference type="ARBA" id="ARBA00022695"/>
    </source>
</evidence>
<dbReference type="PANTHER" id="PTHR10322:SF23">
    <property type="entry name" value="DNA POLYMERASE DELTA CATALYTIC SUBUNIT"/>
    <property type="match status" value="1"/>
</dbReference>
<keyword evidence="5 7" id="KW-0238">DNA-binding</keyword>
<dbReference type="InterPro" id="IPR006172">
    <property type="entry name" value="DNA-dir_DNA_pol_B"/>
</dbReference>
<reference evidence="10 11" key="1">
    <citation type="submission" date="2019-02" db="EMBL/GenBank/DDBJ databases">
        <title>Complete Genome Sequence and Methylome Analysis of free living Spirochaetas.</title>
        <authorList>
            <person name="Fomenkov A."/>
            <person name="Dubinina G."/>
            <person name="Leshcheva N."/>
            <person name="Mikheeva N."/>
            <person name="Grabovich M."/>
            <person name="Vincze T."/>
            <person name="Roberts R.J."/>
        </authorList>
    </citation>
    <scope>NUCLEOTIDE SEQUENCE [LARGE SCALE GENOMIC DNA]</scope>
    <source>
        <strain evidence="10 11">K2</strain>
    </source>
</reference>
<dbReference type="EMBL" id="CP036150">
    <property type="protein sequence ID" value="QEN08672.1"/>
    <property type="molecule type" value="Genomic_DNA"/>
</dbReference>
<comment type="similarity">
    <text evidence="1 7">Belongs to the DNA polymerase type-B family.</text>
</comment>
<dbReference type="GO" id="GO:0008296">
    <property type="term" value="F:3'-5'-DNA exonuclease activity"/>
    <property type="evidence" value="ECO:0007669"/>
    <property type="project" value="TreeGrafter"/>
</dbReference>
<dbReference type="Pfam" id="PF00136">
    <property type="entry name" value="DNA_pol_B"/>
    <property type="match status" value="1"/>
</dbReference>
<dbReference type="GO" id="GO:0003887">
    <property type="term" value="F:DNA-directed DNA polymerase activity"/>
    <property type="evidence" value="ECO:0007669"/>
    <property type="project" value="UniProtKB-KW"/>
</dbReference>
<dbReference type="InterPro" id="IPR017964">
    <property type="entry name" value="DNA-dir_DNA_pol_B_CS"/>
</dbReference>
<dbReference type="Gene3D" id="1.10.132.60">
    <property type="entry name" value="DNA polymerase family B, C-terminal domain"/>
    <property type="match status" value="1"/>
</dbReference>
<proteinExistence type="inferred from homology"/>
<evidence type="ECO:0000256" key="6">
    <source>
        <dbReference type="ARBA" id="ARBA00049244"/>
    </source>
</evidence>
<gene>
    <name evidence="10" type="ORF">EXM22_11985</name>
</gene>
<dbReference type="PROSITE" id="PS00116">
    <property type="entry name" value="DNA_POLYMERASE_B"/>
    <property type="match status" value="1"/>
</dbReference>
<feature type="domain" description="DNA-directed DNA polymerase family B exonuclease" evidence="9">
    <location>
        <begin position="94"/>
        <end position="297"/>
    </location>
</feature>
<dbReference type="NCBIfam" id="NF004421">
    <property type="entry name" value="PRK05762.1-2"/>
    <property type="match status" value="1"/>
</dbReference>
<keyword evidence="4 7" id="KW-0239">DNA-directed DNA polymerase</keyword>
<evidence type="ECO:0000259" key="8">
    <source>
        <dbReference type="Pfam" id="PF00136"/>
    </source>
</evidence>
<dbReference type="OrthoDB" id="139066at2"/>
<dbReference type="PANTHER" id="PTHR10322">
    <property type="entry name" value="DNA POLYMERASE CATALYTIC SUBUNIT"/>
    <property type="match status" value="1"/>
</dbReference>
<comment type="catalytic activity">
    <reaction evidence="6 7">
        <text>DNA(n) + a 2'-deoxyribonucleoside 5'-triphosphate = DNA(n+1) + diphosphate</text>
        <dbReference type="Rhea" id="RHEA:22508"/>
        <dbReference type="Rhea" id="RHEA-COMP:17339"/>
        <dbReference type="Rhea" id="RHEA-COMP:17340"/>
        <dbReference type="ChEBI" id="CHEBI:33019"/>
        <dbReference type="ChEBI" id="CHEBI:61560"/>
        <dbReference type="ChEBI" id="CHEBI:173112"/>
        <dbReference type="EC" id="2.7.7.7"/>
    </reaction>
</comment>
<dbReference type="Gene3D" id="2.40.50.590">
    <property type="match status" value="1"/>
</dbReference>
<dbReference type="Pfam" id="PF03104">
    <property type="entry name" value="DNA_pol_B_exo1"/>
    <property type="match status" value="1"/>
</dbReference>
<evidence type="ECO:0000256" key="4">
    <source>
        <dbReference type="ARBA" id="ARBA00022932"/>
    </source>
</evidence>
<dbReference type="AlphaFoldDB" id="A0A5C1QRG7"/>
<dbReference type="PRINTS" id="PR00106">
    <property type="entry name" value="DNAPOLB"/>
</dbReference>
<dbReference type="SUPFAM" id="SSF53098">
    <property type="entry name" value="Ribonuclease H-like"/>
    <property type="match status" value="1"/>
</dbReference>
<protein>
    <recommendedName>
        <fullName evidence="7">DNA polymerase</fullName>
        <ecNumber evidence="7">2.7.7.7</ecNumber>
    </recommendedName>
</protein>
<dbReference type="InterPro" id="IPR043502">
    <property type="entry name" value="DNA/RNA_pol_sf"/>
</dbReference>
<feature type="domain" description="DNA-directed DNA polymerase family B multifunctional" evidence="8">
    <location>
        <begin position="380"/>
        <end position="714"/>
    </location>
</feature>
<sequence length="774" mass="88561">MHQGYILTSESLDIQDRHEIHLSGTGPEGPFFIKITDNKPVFFVPGSLELPPFDFSLRKPVQLTSYSGESVDALYFDSLHQFFGAKEKLTSQGCRVYESDVYPSERFLMERFITGAICWDGPGRIVDGGTLYVNPRISAPEEGTSSKPELRVLSLDIETGQQGEVYSIAMHGTGYNCVLKDFKKVLIHSDHKSIEGDFQYCQGEKETLKAFQAWIRKWDPDIIIGWYVIGFDLTFLENRFRHFGEAFLPGRENQPLKIKENRAGFFSAECRGRQIIDGLQTMRQNFYKFENFKLETVAQELLGRGKDIEEEGVSKVEEIERRYKEDPAALARYNLEDCILVSDIFKKTDLLGLILARREMTGLPLDQVNRTVAAFDFFYLPRLHRHGLVAPDSGDVQAGESASGGYVFAGEPGLYEQVIVLDFKSLYPSLIRTFHIDPLALIQNGNQSITTPTGHSFSKTETILPDFLAEAMNKRKKAKEEHNEPLSQAVKILMNSFYGAMGTTACRFYNPDLPKAITGTGQWILKETVQWLRGEEYKVIYGDTDSVFICLKKAETHRPEESGLRLAERVNHFIGNRVMEISGVFSHLEIEYEKLYRKFFLPPLRGSETGARKRYAGLLVKGGIENLEFTGMEFVRSDWTEMARNFQYELYRQFFHNEDAQGWIKQYMEDLRSGKMDDELVYKKGLSKDPEEYTKNIPPHVKAALLLPAEERKKLRSIEYMITPSGPMPLSLAPLEPDYDHYLEKQIRPIAETILPYMGLTFDEICYGKQLDLF</sequence>
<dbReference type="SUPFAM" id="SSF56672">
    <property type="entry name" value="DNA/RNA polymerases"/>
    <property type="match status" value="1"/>
</dbReference>
<dbReference type="InterPro" id="IPR006134">
    <property type="entry name" value="DNA-dir_DNA_pol_B_multi_dom"/>
</dbReference>
<dbReference type="GO" id="GO:0000166">
    <property type="term" value="F:nucleotide binding"/>
    <property type="evidence" value="ECO:0007669"/>
    <property type="project" value="InterPro"/>
</dbReference>
<dbReference type="EC" id="2.7.7.7" evidence="7"/>
<dbReference type="InterPro" id="IPR023211">
    <property type="entry name" value="DNA_pol_palm_dom_sf"/>
</dbReference>
<keyword evidence="11" id="KW-1185">Reference proteome</keyword>
<dbReference type="InterPro" id="IPR012337">
    <property type="entry name" value="RNaseH-like_sf"/>
</dbReference>
<keyword evidence="3 7" id="KW-0548">Nucleotidyltransferase</keyword>
<evidence type="ECO:0000256" key="7">
    <source>
        <dbReference type="RuleBase" id="RU000442"/>
    </source>
</evidence>
<evidence type="ECO:0000259" key="9">
    <source>
        <dbReference type="Pfam" id="PF03104"/>
    </source>
</evidence>
<dbReference type="InterPro" id="IPR042087">
    <property type="entry name" value="DNA_pol_B_thumb"/>
</dbReference>
<evidence type="ECO:0000256" key="1">
    <source>
        <dbReference type="ARBA" id="ARBA00005755"/>
    </source>
</evidence>
<evidence type="ECO:0000313" key="11">
    <source>
        <dbReference type="Proteomes" id="UP000324209"/>
    </source>
</evidence>